<dbReference type="OrthoDB" id="2555515at2759"/>
<dbReference type="GeneID" id="23565832"/>
<evidence type="ECO:0000256" key="2">
    <source>
        <dbReference type="SAM" id="SignalP"/>
    </source>
</evidence>
<evidence type="ECO:0000256" key="1">
    <source>
        <dbReference type="SAM" id="MobiDB-lite"/>
    </source>
</evidence>
<feature type="compositionally biased region" description="Polar residues" evidence="1">
    <location>
        <begin position="131"/>
        <end position="146"/>
    </location>
</feature>
<feature type="region of interest" description="Disordered" evidence="1">
    <location>
        <begin position="242"/>
        <end position="287"/>
    </location>
</feature>
<dbReference type="eggNOG" id="ENOG502SD7H">
    <property type="taxonomic scope" value="Eukaryota"/>
</dbReference>
<organism evidence="3 4">
    <name type="scientific">Mycosarcoma maydis</name>
    <name type="common">Corn smut fungus</name>
    <name type="synonym">Ustilago maydis</name>
    <dbReference type="NCBI Taxonomy" id="5270"/>
    <lineage>
        <taxon>Eukaryota</taxon>
        <taxon>Fungi</taxon>
        <taxon>Dikarya</taxon>
        <taxon>Basidiomycota</taxon>
        <taxon>Ustilaginomycotina</taxon>
        <taxon>Ustilaginomycetes</taxon>
        <taxon>Ustilaginales</taxon>
        <taxon>Ustilaginaceae</taxon>
        <taxon>Mycosarcoma</taxon>
    </lineage>
</organism>
<feature type="compositionally biased region" description="Low complexity" evidence="1">
    <location>
        <begin position="655"/>
        <end position="666"/>
    </location>
</feature>
<dbReference type="Proteomes" id="UP000000561">
    <property type="component" value="Chromosome 21"/>
</dbReference>
<feature type="compositionally biased region" description="Polar residues" evidence="1">
    <location>
        <begin position="29"/>
        <end position="39"/>
    </location>
</feature>
<feature type="region of interest" description="Disordered" evidence="1">
    <location>
        <begin position="436"/>
        <end position="666"/>
    </location>
</feature>
<gene>
    <name evidence="3" type="ORF">UMAG_06141</name>
</gene>
<feature type="chain" id="PRO_5002240443" description="Something about silencing protein 4 domain-containing protein" evidence="2">
    <location>
        <begin position="20"/>
        <end position="868"/>
    </location>
</feature>
<dbReference type="OMA" id="LYMPKTR"/>
<feature type="compositionally biased region" description="Basic and acidic residues" evidence="1">
    <location>
        <begin position="250"/>
        <end position="259"/>
    </location>
</feature>
<reference evidence="3 4" key="1">
    <citation type="journal article" date="2006" name="Nature">
        <title>Insights from the genome of the biotrophic fungal plant pathogen Ustilago maydis.</title>
        <authorList>
            <person name="Kamper J."/>
            <person name="Kahmann R."/>
            <person name="Bolker M."/>
            <person name="Ma L.J."/>
            <person name="Brefort T."/>
            <person name="Saville B.J."/>
            <person name="Banuett F."/>
            <person name="Kronstad J.W."/>
            <person name="Gold S.E."/>
            <person name="Muller O."/>
            <person name="Perlin M.H."/>
            <person name="Wosten H.A."/>
            <person name="de Vries R."/>
            <person name="Ruiz-Herrera J."/>
            <person name="Reynaga-Pena C.G."/>
            <person name="Snetselaar K."/>
            <person name="McCann M."/>
            <person name="Perez-Martin J."/>
            <person name="Feldbrugge M."/>
            <person name="Basse C.W."/>
            <person name="Steinberg G."/>
            <person name="Ibeas J.I."/>
            <person name="Holloman W."/>
            <person name="Guzman P."/>
            <person name="Farman M."/>
            <person name="Stajich J.E."/>
            <person name="Sentandreu R."/>
            <person name="Gonzalez-Prieto J.M."/>
            <person name="Kennell J.C."/>
            <person name="Molina L."/>
            <person name="Schirawski J."/>
            <person name="Mendoza-Mendoza A."/>
            <person name="Greilinger D."/>
            <person name="Munch K."/>
            <person name="Rossel N."/>
            <person name="Scherer M."/>
            <person name="Vranes M."/>
            <person name="Ladendorf O."/>
            <person name="Vincon V."/>
            <person name="Fuchs U."/>
            <person name="Sandrock B."/>
            <person name="Meng S."/>
            <person name="Ho E.C."/>
            <person name="Cahill M.J."/>
            <person name="Boyce K.J."/>
            <person name="Klose J."/>
            <person name="Klosterman S.J."/>
            <person name="Deelstra H.J."/>
            <person name="Ortiz-Castellanos L."/>
            <person name="Li W."/>
            <person name="Sanchez-Alonso P."/>
            <person name="Schreier P.H."/>
            <person name="Hauser-Hahn I."/>
            <person name="Vaupel M."/>
            <person name="Koopmann E."/>
            <person name="Friedrich G."/>
            <person name="Voss H."/>
            <person name="Schluter T."/>
            <person name="Margolis J."/>
            <person name="Platt D."/>
            <person name="Swimmer C."/>
            <person name="Gnirke A."/>
            <person name="Chen F."/>
            <person name="Vysotskaia V."/>
            <person name="Mannhaupt G."/>
            <person name="Guldener U."/>
            <person name="Munsterkotter M."/>
            <person name="Haase D."/>
            <person name="Oesterheld M."/>
            <person name="Mewes H.W."/>
            <person name="Mauceli E.W."/>
            <person name="DeCaprio D."/>
            <person name="Wade C.M."/>
            <person name="Butler J."/>
            <person name="Young S."/>
            <person name="Jaffe D.B."/>
            <person name="Calvo S."/>
            <person name="Nusbaum C."/>
            <person name="Galagan J."/>
            <person name="Birren B.W."/>
        </authorList>
    </citation>
    <scope>NUCLEOTIDE SEQUENCE [LARGE SCALE GENOMIC DNA]</scope>
    <source>
        <strain evidence="4">DSM 14603 / FGSC 9021 / UM521</strain>
    </source>
</reference>
<accession>A0A0D1DU01</accession>
<dbReference type="Gene3D" id="6.10.250.3170">
    <property type="match status" value="1"/>
</dbReference>
<feature type="region of interest" description="Disordered" evidence="1">
    <location>
        <begin position="180"/>
        <end position="213"/>
    </location>
</feature>
<feature type="compositionally biased region" description="Low complexity" evidence="1">
    <location>
        <begin position="261"/>
        <end position="270"/>
    </location>
</feature>
<feature type="region of interest" description="Disordered" evidence="1">
    <location>
        <begin position="12"/>
        <end position="159"/>
    </location>
</feature>
<feature type="compositionally biased region" description="Polar residues" evidence="1">
    <location>
        <begin position="180"/>
        <end position="194"/>
    </location>
</feature>
<dbReference type="AlphaFoldDB" id="A0A0D1DU01"/>
<evidence type="ECO:0000313" key="4">
    <source>
        <dbReference type="Proteomes" id="UP000000561"/>
    </source>
</evidence>
<feature type="compositionally biased region" description="Basic and acidic residues" evidence="1">
    <location>
        <begin position="339"/>
        <end position="349"/>
    </location>
</feature>
<dbReference type="RefSeq" id="XP_011392482.1">
    <property type="nucleotide sequence ID" value="XM_011394180.1"/>
</dbReference>
<keyword evidence="4" id="KW-1185">Reference proteome</keyword>
<dbReference type="VEuPathDB" id="FungiDB:UMAG_06141"/>
<evidence type="ECO:0008006" key="5">
    <source>
        <dbReference type="Google" id="ProtNLM"/>
    </source>
</evidence>
<feature type="compositionally biased region" description="Low complexity" evidence="1">
    <location>
        <begin position="278"/>
        <end position="287"/>
    </location>
</feature>
<name>A0A0D1DU01_MYCMD</name>
<feature type="compositionally biased region" description="Low complexity" evidence="1">
    <location>
        <begin position="568"/>
        <end position="591"/>
    </location>
</feature>
<dbReference type="EMBL" id="CM003160">
    <property type="protein sequence ID" value="KIS66050.1"/>
    <property type="molecule type" value="Genomic_DNA"/>
</dbReference>
<feature type="compositionally biased region" description="Low complexity" evidence="1">
    <location>
        <begin position="201"/>
        <end position="210"/>
    </location>
</feature>
<feature type="compositionally biased region" description="Acidic residues" evidence="1">
    <location>
        <begin position="604"/>
        <end position="623"/>
    </location>
</feature>
<feature type="compositionally biased region" description="Polar residues" evidence="1">
    <location>
        <begin position="796"/>
        <end position="809"/>
    </location>
</feature>
<feature type="region of interest" description="Disordered" evidence="1">
    <location>
        <begin position="304"/>
        <end position="349"/>
    </location>
</feature>
<dbReference type="KEGG" id="uma:UMAG_06141"/>
<keyword evidence="2" id="KW-0732">Signal</keyword>
<evidence type="ECO:0000313" key="3">
    <source>
        <dbReference type="EMBL" id="KIS66050.1"/>
    </source>
</evidence>
<proteinExistence type="predicted"/>
<dbReference type="InParanoid" id="A0A0D1DU01"/>
<sequence>MATSLLASLFVASSSSSSATDPPPHSISAGVSQDETQLHNPAAFDHHAAMRDAVVSDKSSTSAPTTHVTSTKDVLSCPPSSSPPLAPSALQSSSIAPVRSPSTHMPSSSSSSENPQPCASSPATPALEPTSIASRPDSSSTPTVQRASRRRTMPARLSQVSSLLAGSKLEEELMLLETPCSPSISSSHHNTAQSESRHDAPAPSQPSQASHSLSHRFFTASSIVVLSSDASLLARAVYPTMPPSASHSHVKIESEHDQVDASVPASPSSANTAGFRRPSAPSSSSSLVSTLAIKRQQLIETPDFKPRDDTLYMPKTRGLRSETIEDTSDAAYERRHRKPEAAEKRQRKAEVDRLSRDRLKLLSRIEQLKSVEARLLQPIVVARDQVRAEVKAPTDVSPTKSLSQRTEDVRQELLEDAYDTLKRYDLLLSTTSDAKLASAPAPSTLATRPESAIAQHDASRSQSPRLKIRIKPRRASPQPKPTVASDESDPSRRVSSRQPKQRIESLPTPLTAAAVEAVEDGRRKRRRLSATNSASTVAHEHVPTRGSRRRASPEVRATLKRKSTLNEQPAQAPSSRRPQRAAAAAAAVASALQRQYAERSFSDLDYEDEEDEEDEEDDEDQEVESALNARLDASAKSPSHTAGSAVKTRDHRSHSASSTSSTSSVSSMASSLGYMYPTHADTGSLKVSQSLAEMQASDAEASSDSTLSATDLSPSANKRLKLVLSRSAALTGRGAEEAKSVLQEALSSDTEQSIEKRRALTESEAESILAAFLGTTMLAKKHAASAHGANDEHDASSSTTDMAVSSAGSSAPPLHPSVQPTASKRRSTRRDTTQSFGEKLPDLLTKPAHFDFSIMRYLRSIDKPTHHH</sequence>
<feature type="signal peptide" evidence="2">
    <location>
        <begin position="1"/>
        <end position="19"/>
    </location>
</feature>
<feature type="compositionally biased region" description="Polar residues" evidence="1">
    <location>
        <begin position="57"/>
        <end position="73"/>
    </location>
</feature>
<protein>
    <recommendedName>
        <fullName evidence="5">Something about silencing protein 4 domain-containing protein</fullName>
    </recommendedName>
</protein>
<feature type="region of interest" description="Disordered" evidence="1">
    <location>
        <begin position="784"/>
        <end position="840"/>
    </location>
</feature>
<feature type="compositionally biased region" description="Low complexity" evidence="1">
    <location>
        <begin position="87"/>
        <end position="121"/>
    </location>
</feature>